<name>A0A238KWS9_9RHOB</name>
<dbReference type="Pfam" id="PF13469">
    <property type="entry name" value="Sulfotransfer_3"/>
    <property type="match status" value="1"/>
</dbReference>
<evidence type="ECO:0000313" key="1">
    <source>
        <dbReference type="EMBL" id="SMX47273.1"/>
    </source>
</evidence>
<dbReference type="PANTHER" id="PTHR36451:SF1">
    <property type="entry name" value="OMEGA-HYDROXY-BETA-DIHYDROMENAQUINONE-9 SULFOTRANSFERASE STF3"/>
    <property type="match status" value="1"/>
</dbReference>
<keyword evidence="1" id="KW-0808">Transferase</keyword>
<dbReference type="EMBL" id="FXYE01000002">
    <property type="protein sequence ID" value="SMX47273.1"/>
    <property type="molecule type" value="Genomic_DNA"/>
</dbReference>
<dbReference type="Proteomes" id="UP000202922">
    <property type="component" value="Unassembled WGS sequence"/>
</dbReference>
<dbReference type="SUPFAM" id="SSF52540">
    <property type="entry name" value="P-loop containing nucleoside triphosphate hydrolases"/>
    <property type="match status" value="1"/>
</dbReference>
<evidence type="ECO:0000313" key="2">
    <source>
        <dbReference type="Proteomes" id="UP000202922"/>
    </source>
</evidence>
<dbReference type="PANTHER" id="PTHR36451">
    <property type="entry name" value="PAPS-DEPENDENT SULFOTRANSFERASE STF3"/>
    <property type="match status" value="1"/>
</dbReference>
<reference evidence="2" key="1">
    <citation type="submission" date="2017-05" db="EMBL/GenBank/DDBJ databases">
        <authorList>
            <person name="Rodrigo-Torres L."/>
            <person name="Arahal R. D."/>
            <person name="Lucena T."/>
        </authorList>
    </citation>
    <scope>NUCLEOTIDE SEQUENCE [LARGE SCALE GENOMIC DNA]</scope>
    <source>
        <strain evidence="2">CECT 8621</strain>
    </source>
</reference>
<accession>A0A238KWS9</accession>
<dbReference type="GO" id="GO:0016740">
    <property type="term" value="F:transferase activity"/>
    <property type="evidence" value="ECO:0007669"/>
    <property type="project" value="UniProtKB-KW"/>
</dbReference>
<dbReference type="InterPro" id="IPR027417">
    <property type="entry name" value="P-loop_NTPase"/>
</dbReference>
<protein>
    <submittedName>
        <fullName evidence="1">Sulfotransferase domain protein</fullName>
    </submittedName>
</protein>
<dbReference type="Gene3D" id="3.40.50.300">
    <property type="entry name" value="P-loop containing nucleotide triphosphate hydrolases"/>
    <property type="match status" value="1"/>
</dbReference>
<dbReference type="InterPro" id="IPR052736">
    <property type="entry name" value="Stf3_sulfotransferase"/>
</dbReference>
<keyword evidence="2" id="KW-1185">Reference proteome</keyword>
<organism evidence="1 2">
    <name type="scientific">Actibacterium lipolyticum</name>
    <dbReference type="NCBI Taxonomy" id="1524263"/>
    <lineage>
        <taxon>Bacteria</taxon>
        <taxon>Pseudomonadati</taxon>
        <taxon>Pseudomonadota</taxon>
        <taxon>Alphaproteobacteria</taxon>
        <taxon>Rhodobacterales</taxon>
        <taxon>Roseobacteraceae</taxon>
        <taxon>Actibacterium</taxon>
    </lineage>
</organism>
<sequence>MQLYNLPQNAVVRPLNTEGIAPIFVVGCGHSGTSLLASILGRSDKLLMVGYESGVFFPKKSLMTAKEVVRSWVNLARQFGLSGFVEKTPKHLHCIDRILKVVPNARIVVITRDGRDVMASFMSRGMSPEFAVERWCQDNQKVLALDGHASIIKTRYEDIVADPTAELQRLCDALGLEFSDEMITGTGSGYGWIKDGNMAKRAAETSKPIYDSRGKWKQALTSEHLEIFWKEASGIMSAFGYEK</sequence>
<gene>
    <name evidence="1" type="ORF">COL8621_03395</name>
</gene>
<dbReference type="AlphaFoldDB" id="A0A238KWS9"/>
<proteinExistence type="predicted"/>